<sequence length="81" mass="8592">MNGTLIAIEGRPDSLQKAVEALLNNPEKLTGYVNPLKQNLATFEEQTAELDGILRDVVATKTANAQRLADDLSAISADPAG</sequence>
<accession>A0A177G3N6</accession>
<reference evidence="1 2" key="1">
    <citation type="submission" date="2016-03" db="EMBL/GenBank/DDBJ databases">
        <title>Draft genome sequence of Acetobacter malorum CECT 7742, a strain isolated from strawberry vinegar.</title>
        <authorList>
            <person name="Sainz F."/>
            <person name="Mas A."/>
            <person name="Torija M.J."/>
        </authorList>
    </citation>
    <scope>NUCLEOTIDE SEQUENCE [LARGE SCALE GENOMIC DNA]</scope>
    <source>
        <strain evidence="1 2">CECT 7742</strain>
    </source>
</reference>
<keyword evidence="1" id="KW-0808">Transferase</keyword>
<proteinExistence type="predicted"/>
<gene>
    <name evidence="1" type="ORF">Amal_03867</name>
</gene>
<evidence type="ECO:0000313" key="2">
    <source>
        <dbReference type="Proteomes" id="UP000077349"/>
    </source>
</evidence>
<protein>
    <submittedName>
        <fullName evidence="1">Glycosyl transferase</fullName>
    </submittedName>
</protein>
<dbReference type="AlphaFoldDB" id="A0A177G3N6"/>
<dbReference type="Proteomes" id="UP000077349">
    <property type="component" value="Unassembled WGS sequence"/>
</dbReference>
<evidence type="ECO:0000313" key="1">
    <source>
        <dbReference type="EMBL" id="OAG74968.1"/>
    </source>
</evidence>
<organism evidence="1 2">
    <name type="scientific">Acetobacter malorum</name>
    <dbReference type="NCBI Taxonomy" id="178901"/>
    <lineage>
        <taxon>Bacteria</taxon>
        <taxon>Pseudomonadati</taxon>
        <taxon>Pseudomonadota</taxon>
        <taxon>Alphaproteobacteria</taxon>
        <taxon>Acetobacterales</taxon>
        <taxon>Acetobacteraceae</taxon>
        <taxon>Acetobacter</taxon>
    </lineage>
</organism>
<comment type="caution">
    <text evidence="1">The sequence shown here is derived from an EMBL/GenBank/DDBJ whole genome shotgun (WGS) entry which is preliminary data.</text>
</comment>
<dbReference type="EMBL" id="LVHD01000189">
    <property type="protein sequence ID" value="OAG74968.1"/>
    <property type="molecule type" value="Genomic_DNA"/>
</dbReference>
<dbReference type="GO" id="GO:0016740">
    <property type="term" value="F:transferase activity"/>
    <property type="evidence" value="ECO:0007669"/>
    <property type="project" value="UniProtKB-KW"/>
</dbReference>
<name>A0A177G3N6_9PROT</name>